<keyword evidence="4" id="KW-0547">Nucleotide-binding</keyword>
<dbReference type="InterPro" id="IPR036640">
    <property type="entry name" value="ABC1_TM_sf"/>
</dbReference>
<feature type="transmembrane region" description="Helical" evidence="9">
    <location>
        <begin position="12"/>
        <end position="32"/>
    </location>
</feature>
<dbReference type="InterPro" id="IPR003593">
    <property type="entry name" value="AAA+_ATPase"/>
</dbReference>
<organism evidence="12 13">
    <name type="scientific">Talaromyces marneffei (strain ATCC 18224 / CBS 334.59 / QM 7333)</name>
    <name type="common">Penicillium marneffei</name>
    <dbReference type="NCBI Taxonomy" id="441960"/>
    <lineage>
        <taxon>Eukaryota</taxon>
        <taxon>Fungi</taxon>
        <taxon>Dikarya</taxon>
        <taxon>Ascomycota</taxon>
        <taxon>Pezizomycotina</taxon>
        <taxon>Eurotiomycetes</taxon>
        <taxon>Eurotiomycetidae</taxon>
        <taxon>Eurotiales</taxon>
        <taxon>Trichocomaceae</taxon>
        <taxon>Talaromyces</taxon>
        <taxon>Talaromyces sect. Talaromyces</taxon>
    </lineage>
</organism>
<evidence type="ECO:0000256" key="1">
    <source>
        <dbReference type="ARBA" id="ARBA00004141"/>
    </source>
</evidence>
<evidence type="ECO:0000256" key="4">
    <source>
        <dbReference type="ARBA" id="ARBA00022741"/>
    </source>
</evidence>
<reference evidence="13" key="1">
    <citation type="journal article" date="2015" name="Genome Announc.">
        <title>Genome sequence of the AIDS-associated pathogen Penicillium marneffei (ATCC18224) and its near taxonomic relative Talaromyces stipitatus (ATCC10500).</title>
        <authorList>
            <person name="Nierman W.C."/>
            <person name="Fedorova-Abrams N.D."/>
            <person name="Andrianopoulos A."/>
        </authorList>
    </citation>
    <scope>NUCLEOTIDE SEQUENCE [LARGE SCALE GENOMIC DNA]</scope>
    <source>
        <strain evidence="13">ATCC 18224 / CBS 334.59 / QM 7333</strain>
    </source>
</reference>
<protein>
    <submittedName>
        <fullName evidence="12">Lipid A export ATP-binding/permease protein msbA, putative</fullName>
    </submittedName>
</protein>
<evidence type="ECO:0000313" key="12">
    <source>
        <dbReference type="EMBL" id="EEA19777.1"/>
    </source>
</evidence>
<evidence type="ECO:0000256" key="9">
    <source>
        <dbReference type="SAM" id="Phobius"/>
    </source>
</evidence>
<evidence type="ECO:0000256" key="6">
    <source>
        <dbReference type="ARBA" id="ARBA00022989"/>
    </source>
</evidence>
<feature type="region of interest" description="Disordered" evidence="8">
    <location>
        <begin position="815"/>
        <end position="839"/>
    </location>
</feature>
<dbReference type="PROSITE" id="PS00211">
    <property type="entry name" value="ABC_TRANSPORTER_1"/>
    <property type="match status" value="1"/>
</dbReference>
<evidence type="ECO:0000256" key="2">
    <source>
        <dbReference type="ARBA" id="ARBA00022448"/>
    </source>
</evidence>
<evidence type="ECO:0000256" key="7">
    <source>
        <dbReference type="ARBA" id="ARBA00023136"/>
    </source>
</evidence>
<proteinExistence type="predicted"/>
<feature type="transmembrane region" description="Helical" evidence="9">
    <location>
        <begin position="53"/>
        <end position="70"/>
    </location>
</feature>
<dbReference type="Pfam" id="PF00664">
    <property type="entry name" value="ABC_membrane"/>
    <property type="match status" value="1"/>
</dbReference>
<dbReference type="Gene3D" id="3.40.50.300">
    <property type="entry name" value="P-loop containing nucleotide triphosphate hydrolases"/>
    <property type="match status" value="1"/>
</dbReference>
<keyword evidence="7 9" id="KW-0472">Membrane</keyword>
<dbReference type="PhylomeDB" id="B6QTN4"/>
<dbReference type="SUPFAM" id="SSF52540">
    <property type="entry name" value="P-loop containing nucleoside triphosphate hydrolases"/>
    <property type="match status" value="1"/>
</dbReference>
<name>B6QTN4_TALMQ</name>
<evidence type="ECO:0000313" key="13">
    <source>
        <dbReference type="Proteomes" id="UP000001294"/>
    </source>
</evidence>
<evidence type="ECO:0000259" key="11">
    <source>
        <dbReference type="PROSITE" id="PS50929"/>
    </source>
</evidence>
<dbReference type="HOGENOM" id="CLU_359070_0_0_1"/>
<feature type="compositionally biased region" description="Polar residues" evidence="8">
    <location>
        <begin position="820"/>
        <end position="833"/>
    </location>
</feature>
<keyword evidence="2" id="KW-0813">Transport</keyword>
<evidence type="ECO:0000256" key="8">
    <source>
        <dbReference type="SAM" id="MobiDB-lite"/>
    </source>
</evidence>
<feature type="domain" description="ABC transporter" evidence="10">
    <location>
        <begin position="482"/>
        <end position="708"/>
    </location>
</feature>
<dbReference type="Proteomes" id="UP000001294">
    <property type="component" value="Unassembled WGS sequence"/>
</dbReference>
<dbReference type="GO" id="GO:0016887">
    <property type="term" value="F:ATP hydrolysis activity"/>
    <property type="evidence" value="ECO:0007669"/>
    <property type="project" value="InterPro"/>
</dbReference>
<dbReference type="PROSITE" id="PS50893">
    <property type="entry name" value="ABC_TRANSPORTER_2"/>
    <property type="match status" value="1"/>
</dbReference>
<dbReference type="GO" id="GO:0140359">
    <property type="term" value="F:ABC-type transporter activity"/>
    <property type="evidence" value="ECO:0007669"/>
    <property type="project" value="InterPro"/>
</dbReference>
<dbReference type="InterPro" id="IPR027417">
    <property type="entry name" value="P-loop_NTPase"/>
</dbReference>
<dbReference type="InterPro" id="IPR003439">
    <property type="entry name" value="ABC_transporter-like_ATP-bd"/>
</dbReference>
<keyword evidence="6 9" id="KW-1133">Transmembrane helix</keyword>
<dbReference type="Pfam" id="PF00005">
    <property type="entry name" value="ABC_tran"/>
    <property type="match status" value="1"/>
</dbReference>
<feature type="transmembrane region" description="Helical" evidence="9">
    <location>
        <begin position="76"/>
        <end position="100"/>
    </location>
</feature>
<dbReference type="EMBL" id="DS995905">
    <property type="protein sequence ID" value="EEA19777.1"/>
    <property type="molecule type" value="Genomic_DNA"/>
</dbReference>
<dbReference type="SMART" id="SM00382">
    <property type="entry name" value="AAA"/>
    <property type="match status" value="1"/>
</dbReference>
<dbReference type="GO" id="GO:0005524">
    <property type="term" value="F:ATP binding"/>
    <property type="evidence" value="ECO:0007669"/>
    <property type="project" value="UniProtKB-KW"/>
</dbReference>
<feature type="transmembrane region" description="Helical" evidence="9">
    <location>
        <begin position="299"/>
        <end position="324"/>
    </location>
</feature>
<accession>B6QTN4</accession>
<dbReference type="InterPro" id="IPR011527">
    <property type="entry name" value="ABC1_TM_dom"/>
</dbReference>
<dbReference type="Gene3D" id="1.20.1560.10">
    <property type="entry name" value="ABC transporter type 1, transmembrane domain"/>
    <property type="match status" value="1"/>
</dbReference>
<keyword evidence="13" id="KW-1185">Reference proteome</keyword>
<dbReference type="PROSITE" id="PS50929">
    <property type="entry name" value="ABC_TM1F"/>
    <property type="match status" value="1"/>
</dbReference>
<dbReference type="SUPFAM" id="SSF90123">
    <property type="entry name" value="ABC transporter transmembrane region"/>
    <property type="match status" value="1"/>
</dbReference>
<dbReference type="PANTHER" id="PTHR24223:SF345">
    <property type="entry name" value="ABC MULTIDRUG TRANSPORTER (EUROFUNG)"/>
    <property type="match status" value="1"/>
</dbReference>
<feature type="domain" description="ABC transmembrane type-1" evidence="11">
    <location>
        <begin position="223"/>
        <end position="447"/>
    </location>
</feature>
<keyword evidence="3 9" id="KW-0812">Transmembrane</keyword>
<evidence type="ECO:0000256" key="5">
    <source>
        <dbReference type="ARBA" id="ARBA00022840"/>
    </source>
</evidence>
<dbReference type="GO" id="GO:0016020">
    <property type="term" value="C:membrane"/>
    <property type="evidence" value="ECO:0007669"/>
    <property type="project" value="UniProtKB-SubCell"/>
</dbReference>
<gene>
    <name evidence="12" type="ORF">PMAA_005470</name>
</gene>
<evidence type="ECO:0000259" key="10">
    <source>
        <dbReference type="PROSITE" id="PS50893"/>
    </source>
</evidence>
<dbReference type="AlphaFoldDB" id="B6QTN4"/>
<evidence type="ECO:0000256" key="3">
    <source>
        <dbReference type="ARBA" id="ARBA00022692"/>
    </source>
</evidence>
<dbReference type="OrthoDB" id="4139357at2759"/>
<dbReference type="VEuPathDB" id="FungiDB:PMAA_005470"/>
<dbReference type="PANTHER" id="PTHR24223">
    <property type="entry name" value="ATP-BINDING CASSETTE SUB-FAMILY C"/>
    <property type="match status" value="1"/>
</dbReference>
<keyword evidence="5 12" id="KW-0067">ATP-binding</keyword>
<comment type="subcellular location">
    <subcellularLocation>
        <location evidence="1">Membrane</location>
        <topology evidence="1">Multi-pass membrane protein</topology>
    </subcellularLocation>
</comment>
<dbReference type="InterPro" id="IPR050173">
    <property type="entry name" value="ABC_transporter_C-like"/>
</dbReference>
<sequence>MLFQSMENSIRRSWWSTTLSSVFLLFLIRKVYLLQNLSVGNTFMLRVRKRNTILPVTFLMVQLATIWQVWLEPNIYADLAIADAVISLLAAIGVLIIAVLEQSRRFHSLHIVHVYLAFSLTRDLIEFGAQSNCSSMRNCHLIKIRVCLEGIWLLWDSYIKEVVIHQLSRSSSASEEASGVLGRIFFWWIHPVLKKGIKLFSILRIYLKLIANFCQKFASTSSIVYLGMAVSGPTYQHQINRLRVMTRGALISLVHHQSLHMSTTGFKDSEAPTLVSSDIDNIESFGETFHETWARLLEVIIGTMLLAAQIGWFAFLPLVIVFAFRRHAEGLECGHTQKRLATVAAALGGIKSLKMMGMEDAVQSLISYLRSEEIGSSKRLRWILVTNNASANALGIFAPVLTLILYALTLENGGVLRADEVFTSVALLTMVTHPANMVMTLIPQAIAIMANFDRVQSYVSQPSIQDKREYSAESNVRKLASIQNVSITSPSTSLTLLLDVCIDLNRGEIIICAGAVGRGKTILAMAILGEAHLTTGTIRVSSKEIAYCSQEPWLPSVTIRDAISGGGLDLDLEWYNTVIDACGLVPDFTTFARGDMTLIEDNGINLSGGQKQRIALARAVYSRHRILVLDDPFSAIDEKTVDCIIDRLLSTRGLLKRMATTVFLITNSRKLDSFADKFLVLQDSCIHLRDPSSFEDTEDSSAPSISIDTDNLKSELIETPKPKGVNHRIKDAADDITRATGDIAVYGAASLSPENYICVVNFKQGSGSQALTENVRHVKIFPSTGQALSMTPKDNTLGKCIRDTIPRAVPTLPSKPRTYGNGTRSSLASTETVLNVRRN</sequence>
<dbReference type="InterPro" id="IPR017871">
    <property type="entry name" value="ABC_transporter-like_CS"/>
</dbReference>